<dbReference type="GO" id="GO:0006611">
    <property type="term" value="P:protein export from nucleus"/>
    <property type="evidence" value="ECO:0007669"/>
    <property type="project" value="TreeGrafter"/>
</dbReference>
<evidence type="ECO:0000256" key="5">
    <source>
        <dbReference type="ARBA" id="ARBA00022490"/>
    </source>
</evidence>
<gene>
    <name evidence="8" type="ORF">SteCoe_19460</name>
</gene>
<dbReference type="InterPro" id="IPR011989">
    <property type="entry name" value="ARM-like"/>
</dbReference>
<sequence length="985" mass="114110">MNELDLASLETECEKFVRNPSAAPSVQLVNFFESQENFNMIYCAIFQSRHTSLLYLCLNSFLKILPVEWKKLTLEQRSHIHSSLLSMLISETSHPNYLLSILSKSLARVCRLSLIEFSNTKATITFLLQSISQSSQNLSISLKFFEELIIEIHEPLKSKSKFINRKILIKFRDSILTEILSYTTNAISSLQHIDHIKSFLNIFILCLNYDILNTTNDESADDPICLHIPSQWKSILIKQELLESLEKILIESIGEIELLGIRVLSQLGAIRKSVFTCLEEREFFMRRYLEIVMKIMKFKVLCDDNLYEFLKAVKRFLCNFGVKDISTIGDFGAFLESLAQYTLVLTSQKILTLEKTLNTLCIWTFLASDSAGPFPKVKDYIPGLFQYIIGRTLESVTNDIFTEEKENDLEEFLQQTGTFSINFYPEIHEILTKFIIDESQNIQTGTINDLQLSWLILISSSILATQNKKSGISLNDKIVDLITKLIVKLTNSSYYIELSIIVFYDAFFTAYLSSTFDNYWEDSSSIIGEFSLGQLSYSILEVLFRNLTKYQYGKILEKSLLLFSKLSIGSYSTKIITSLPQVFSLINYPQCSFTDNKLRSRFFTALTQLWSNDENSLGEFYQCLIDKMQKYSEKTENVKIIFIELHGICKALTTEKAYNEFFNTVYEGLWGLIRDINSLITDPEVFHCLLKFLKEFTDNRNDRIKFDISEAYGVVIFKYISQILIFYCKKHTANSQIDENIINNKAKFVLNVVNNMLYGRYISFGVFEIYNDDTFVNMITICFNIISKCKDIYTYNKIMSLVYRFIESLCKNHGRILFCYLHNCWFEAMLSFLVFGIKSDCIRYLAVKYAVDANNAISCFCDYIVKTIRLRNRESEIVKKRLESEDQKMDEIYEALFEVIFTQEVSYLWTFSKVLLGLAVINQKKFEQIKNCAIEKLSLPEETKSKIQIAASKLLEGVKQSLDAQNKDIFLKNFNKFKQVLSSIN</sequence>
<dbReference type="Gene3D" id="1.25.10.10">
    <property type="entry name" value="Leucine-rich Repeat Variant"/>
    <property type="match status" value="1"/>
</dbReference>
<reference evidence="8 9" key="1">
    <citation type="submission" date="2016-11" db="EMBL/GenBank/DDBJ databases">
        <title>The macronuclear genome of Stentor coeruleus: a giant cell with tiny introns.</title>
        <authorList>
            <person name="Slabodnick M."/>
            <person name="Ruby J.G."/>
            <person name="Reiff S.B."/>
            <person name="Swart E.C."/>
            <person name="Gosai S."/>
            <person name="Prabakaran S."/>
            <person name="Witkowska E."/>
            <person name="Larue G.E."/>
            <person name="Fisher S."/>
            <person name="Freeman R.M."/>
            <person name="Gunawardena J."/>
            <person name="Chu W."/>
            <person name="Stover N.A."/>
            <person name="Gregory B.D."/>
            <person name="Nowacki M."/>
            <person name="Derisi J."/>
            <person name="Roy S.W."/>
            <person name="Marshall W.F."/>
            <person name="Sood P."/>
        </authorList>
    </citation>
    <scope>NUCLEOTIDE SEQUENCE [LARGE SCALE GENOMIC DNA]</scope>
    <source>
        <strain evidence="8">WM001</strain>
    </source>
</reference>
<dbReference type="OrthoDB" id="244158at2759"/>
<accession>A0A1R2BUH7</accession>
<protein>
    <recommendedName>
        <fullName evidence="10">Importin N-terminal domain-containing protein</fullName>
    </recommendedName>
</protein>
<evidence type="ECO:0000313" key="9">
    <source>
        <dbReference type="Proteomes" id="UP000187209"/>
    </source>
</evidence>
<evidence type="ECO:0000256" key="6">
    <source>
        <dbReference type="ARBA" id="ARBA00022927"/>
    </source>
</evidence>
<evidence type="ECO:0000256" key="2">
    <source>
        <dbReference type="ARBA" id="ARBA00004496"/>
    </source>
</evidence>
<keyword evidence="9" id="KW-1185">Reference proteome</keyword>
<dbReference type="GO" id="GO:0005737">
    <property type="term" value="C:cytoplasm"/>
    <property type="evidence" value="ECO:0007669"/>
    <property type="project" value="UniProtKB-SubCell"/>
</dbReference>
<comment type="subcellular location">
    <subcellularLocation>
        <location evidence="2">Cytoplasm</location>
    </subcellularLocation>
    <subcellularLocation>
        <location evidence="1">Nucleus</location>
    </subcellularLocation>
</comment>
<proteinExistence type="inferred from homology"/>
<dbReference type="Proteomes" id="UP000187209">
    <property type="component" value="Unassembled WGS sequence"/>
</dbReference>
<dbReference type="InterPro" id="IPR016024">
    <property type="entry name" value="ARM-type_fold"/>
</dbReference>
<organism evidence="8 9">
    <name type="scientific">Stentor coeruleus</name>
    <dbReference type="NCBI Taxonomy" id="5963"/>
    <lineage>
        <taxon>Eukaryota</taxon>
        <taxon>Sar</taxon>
        <taxon>Alveolata</taxon>
        <taxon>Ciliophora</taxon>
        <taxon>Postciliodesmatophora</taxon>
        <taxon>Heterotrichea</taxon>
        <taxon>Heterotrichida</taxon>
        <taxon>Stentoridae</taxon>
        <taxon>Stentor</taxon>
    </lineage>
</organism>
<keyword evidence="4" id="KW-0813">Transport</keyword>
<dbReference type="AlphaFoldDB" id="A0A1R2BUH7"/>
<dbReference type="SUPFAM" id="SSF48371">
    <property type="entry name" value="ARM repeat"/>
    <property type="match status" value="1"/>
</dbReference>
<evidence type="ECO:0000313" key="8">
    <source>
        <dbReference type="EMBL" id="OMJ80307.1"/>
    </source>
</evidence>
<evidence type="ECO:0000256" key="4">
    <source>
        <dbReference type="ARBA" id="ARBA00022448"/>
    </source>
</evidence>
<dbReference type="PANTHER" id="PTHR12596">
    <property type="entry name" value="EXPORTIN 4,7-RELATED"/>
    <property type="match status" value="1"/>
</dbReference>
<comment type="similarity">
    <text evidence="3">Belongs to the exportin family.</text>
</comment>
<keyword evidence="5" id="KW-0963">Cytoplasm</keyword>
<evidence type="ECO:0000256" key="3">
    <source>
        <dbReference type="ARBA" id="ARBA00009466"/>
    </source>
</evidence>
<dbReference type="InterPro" id="IPR044189">
    <property type="entry name" value="XPO4/7-like"/>
</dbReference>
<comment type="caution">
    <text evidence="8">The sequence shown here is derived from an EMBL/GenBank/DDBJ whole genome shotgun (WGS) entry which is preliminary data.</text>
</comment>
<name>A0A1R2BUH7_9CILI</name>
<dbReference type="GO" id="GO:0005049">
    <property type="term" value="F:nuclear export signal receptor activity"/>
    <property type="evidence" value="ECO:0007669"/>
    <property type="project" value="InterPro"/>
</dbReference>
<dbReference type="EMBL" id="MPUH01000429">
    <property type="protein sequence ID" value="OMJ80307.1"/>
    <property type="molecule type" value="Genomic_DNA"/>
</dbReference>
<dbReference type="GO" id="GO:0005643">
    <property type="term" value="C:nuclear pore"/>
    <property type="evidence" value="ECO:0007669"/>
    <property type="project" value="TreeGrafter"/>
</dbReference>
<dbReference type="PANTHER" id="PTHR12596:SF2">
    <property type="entry name" value="EXPORTIN-7 ISOFORM X1"/>
    <property type="match status" value="1"/>
</dbReference>
<evidence type="ECO:0008006" key="10">
    <source>
        <dbReference type="Google" id="ProtNLM"/>
    </source>
</evidence>
<keyword evidence="6" id="KW-0653">Protein transport</keyword>
<evidence type="ECO:0000256" key="7">
    <source>
        <dbReference type="ARBA" id="ARBA00023242"/>
    </source>
</evidence>
<keyword evidence="7" id="KW-0539">Nucleus</keyword>
<evidence type="ECO:0000256" key="1">
    <source>
        <dbReference type="ARBA" id="ARBA00004123"/>
    </source>
</evidence>